<comment type="caution">
    <text evidence="1">The sequence shown here is derived from an EMBL/GenBank/DDBJ whole genome shotgun (WGS) entry which is preliminary data.</text>
</comment>
<dbReference type="OrthoDB" id="1732011at2759"/>
<proteinExistence type="predicted"/>
<dbReference type="Proteomes" id="UP000257109">
    <property type="component" value="Unassembled WGS sequence"/>
</dbReference>
<feature type="non-terminal residue" evidence="1">
    <location>
        <position position="1"/>
    </location>
</feature>
<keyword evidence="2" id="KW-1185">Reference proteome</keyword>
<evidence type="ECO:0000313" key="1">
    <source>
        <dbReference type="EMBL" id="RDX57779.1"/>
    </source>
</evidence>
<reference evidence="1" key="1">
    <citation type="submission" date="2018-05" db="EMBL/GenBank/DDBJ databases">
        <title>Draft genome of Mucuna pruriens seed.</title>
        <authorList>
            <person name="Nnadi N.E."/>
            <person name="Vos R."/>
            <person name="Hasami M.H."/>
            <person name="Devisetty U.K."/>
            <person name="Aguiy J.C."/>
        </authorList>
    </citation>
    <scope>NUCLEOTIDE SEQUENCE [LARGE SCALE GENOMIC DNA]</scope>
    <source>
        <strain evidence="1">JCA_2017</strain>
    </source>
</reference>
<dbReference type="EMBL" id="QJKJ01018198">
    <property type="protein sequence ID" value="RDX57779.1"/>
    <property type="molecule type" value="Genomic_DNA"/>
</dbReference>
<sequence length="98" mass="11031">MTTIILKGKKVTIVGADKAPSRGTAFVESKFTFVIHKTETPSFQANAEVDFDDEFVDPLKVEDKTEVVPHGPSLDSDVIKRESISRRPFRSNVEKFEF</sequence>
<organism evidence="1 2">
    <name type="scientific">Mucuna pruriens</name>
    <name type="common">Velvet bean</name>
    <name type="synonym">Dolichos pruriens</name>
    <dbReference type="NCBI Taxonomy" id="157652"/>
    <lineage>
        <taxon>Eukaryota</taxon>
        <taxon>Viridiplantae</taxon>
        <taxon>Streptophyta</taxon>
        <taxon>Embryophyta</taxon>
        <taxon>Tracheophyta</taxon>
        <taxon>Spermatophyta</taxon>
        <taxon>Magnoliopsida</taxon>
        <taxon>eudicotyledons</taxon>
        <taxon>Gunneridae</taxon>
        <taxon>Pentapetalae</taxon>
        <taxon>rosids</taxon>
        <taxon>fabids</taxon>
        <taxon>Fabales</taxon>
        <taxon>Fabaceae</taxon>
        <taxon>Papilionoideae</taxon>
        <taxon>50 kb inversion clade</taxon>
        <taxon>NPAAA clade</taxon>
        <taxon>indigoferoid/millettioid clade</taxon>
        <taxon>Phaseoleae</taxon>
        <taxon>Mucuna</taxon>
    </lineage>
</organism>
<dbReference type="AlphaFoldDB" id="A0A371DZ07"/>
<protein>
    <submittedName>
        <fullName evidence="1">Endoplasmin-like protein</fullName>
    </submittedName>
</protein>
<gene>
    <name evidence="1" type="primary">HSP90</name>
    <name evidence="1" type="ORF">CR513_62956</name>
</gene>
<accession>A0A371DZ07</accession>
<dbReference type="STRING" id="157652.A0A371DZ07"/>
<evidence type="ECO:0000313" key="2">
    <source>
        <dbReference type="Proteomes" id="UP000257109"/>
    </source>
</evidence>
<name>A0A371DZ07_MUCPR</name>